<reference evidence="3" key="1">
    <citation type="submission" date="2019-04" db="EMBL/GenBank/DDBJ databases">
        <authorList>
            <consortium name="Science for Life Laboratories"/>
        </authorList>
    </citation>
    <scope>NUCLEOTIDE SEQUENCE</scope>
    <source>
        <strain evidence="3">MBLW1</strain>
    </source>
</reference>
<evidence type="ECO:0000256" key="1">
    <source>
        <dbReference type="SAM" id="MobiDB-lite"/>
    </source>
</evidence>
<feature type="compositionally biased region" description="Basic and acidic residues" evidence="1">
    <location>
        <begin position="160"/>
        <end position="169"/>
    </location>
</feature>
<dbReference type="AlphaFoldDB" id="A0A6C2YIY7"/>
<name>A0A6C2YIY7_9BACT</name>
<evidence type="ECO:0000313" key="3">
    <source>
        <dbReference type="EMBL" id="VIP01376.1"/>
    </source>
</evidence>
<gene>
    <name evidence="3" type="ORF">GMBLW1_25840</name>
</gene>
<keyword evidence="4" id="KW-1185">Reference proteome</keyword>
<organism evidence="3">
    <name type="scientific">Tuwongella immobilis</name>
    <dbReference type="NCBI Taxonomy" id="692036"/>
    <lineage>
        <taxon>Bacteria</taxon>
        <taxon>Pseudomonadati</taxon>
        <taxon>Planctomycetota</taxon>
        <taxon>Planctomycetia</taxon>
        <taxon>Gemmatales</taxon>
        <taxon>Gemmataceae</taxon>
        <taxon>Tuwongella</taxon>
    </lineage>
</organism>
<protein>
    <recommendedName>
        <fullName evidence="2">DUF58 domain-containing protein</fullName>
    </recommendedName>
</protein>
<dbReference type="KEGG" id="tim:GMBLW1_25840"/>
<proteinExistence type="predicted"/>
<sequence length="316" mass="35549">MISPQDVQRLRRLQWRVRKLIRGLLEGAYRSTFPGTGLIFEELRAYTPGDDIRNMDWNVTARLGEPYIRRYVDERERTLILAVDRSASLDFGTHLDPESGEILTKRQILAESAAMLAMLAETNRDRIGLRMADATIHCDRSPSRGGPHMMRLLADLLNRETPSDRRSMPRTEPMPKSIPSAGPSPLRILLQSLLNTPRRRAVVLLMSDFVDSDFADLFRLVARKHELVAVTVDDPRERALPSVGWVRLRDAETGAVALVETHAPAVRAAMAQAVANRWDACDSLIRGSGATRLHLATDQPPLDALIRWLQQRGGNR</sequence>
<dbReference type="Proteomes" id="UP000464378">
    <property type="component" value="Chromosome"/>
</dbReference>
<dbReference type="RefSeq" id="WP_162656588.1">
    <property type="nucleotide sequence ID" value="NZ_LR593887.1"/>
</dbReference>
<dbReference type="EMBL" id="LR586016">
    <property type="protein sequence ID" value="VIP01376.1"/>
    <property type="molecule type" value="Genomic_DNA"/>
</dbReference>
<dbReference type="Pfam" id="PF01882">
    <property type="entry name" value="DUF58"/>
    <property type="match status" value="1"/>
</dbReference>
<evidence type="ECO:0000259" key="2">
    <source>
        <dbReference type="Pfam" id="PF01882"/>
    </source>
</evidence>
<dbReference type="InParanoid" id="A0A6C2YIY7"/>
<feature type="region of interest" description="Disordered" evidence="1">
    <location>
        <begin position="160"/>
        <end position="181"/>
    </location>
</feature>
<dbReference type="PANTHER" id="PTHR33608">
    <property type="entry name" value="BLL2464 PROTEIN"/>
    <property type="match status" value="1"/>
</dbReference>
<feature type="domain" description="DUF58" evidence="2">
    <location>
        <begin position="42"/>
        <end position="276"/>
    </location>
</feature>
<accession>A0A6C2YIY7</accession>
<dbReference type="PANTHER" id="PTHR33608:SF6">
    <property type="entry name" value="BLL2464 PROTEIN"/>
    <property type="match status" value="1"/>
</dbReference>
<evidence type="ECO:0000313" key="4">
    <source>
        <dbReference type="Proteomes" id="UP000464378"/>
    </source>
</evidence>
<dbReference type="EMBL" id="LR593887">
    <property type="protein sequence ID" value="VTR98221.1"/>
    <property type="molecule type" value="Genomic_DNA"/>
</dbReference>
<dbReference type="InterPro" id="IPR002881">
    <property type="entry name" value="DUF58"/>
</dbReference>